<evidence type="ECO:0000313" key="10">
    <source>
        <dbReference type="Proteomes" id="UP000677668"/>
    </source>
</evidence>
<keyword evidence="4" id="KW-0812">Transmembrane</keyword>
<dbReference type="SUPFAM" id="SSF49452">
    <property type="entry name" value="Starch-binding domain-like"/>
    <property type="match status" value="1"/>
</dbReference>
<reference evidence="9 10" key="1">
    <citation type="submission" date="2021-03" db="EMBL/GenBank/DDBJ databases">
        <title>Genomic and phenotypic characterization of Chloracidobacterium isolates provides evidence for multiple species.</title>
        <authorList>
            <person name="Saini M.K."/>
            <person name="Costas A.M.G."/>
            <person name="Tank M."/>
            <person name="Bryant D.A."/>
        </authorList>
    </citation>
    <scope>NUCLEOTIDE SEQUENCE [LARGE SCALE GENOMIC DNA]</scope>
    <source>
        <strain evidence="9 10">N</strain>
    </source>
</reference>
<evidence type="ECO:0000256" key="6">
    <source>
        <dbReference type="ARBA" id="ARBA00023237"/>
    </source>
</evidence>
<keyword evidence="3" id="KW-1134">Transmembrane beta strand</keyword>
<dbReference type="EMBL" id="CP072643">
    <property type="protein sequence ID" value="QUV95701.1"/>
    <property type="molecule type" value="Genomic_DNA"/>
</dbReference>
<evidence type="ECO:0000259" key="8">
    <source>
        <dbReference type="Pfam" id="PF25183"/>
    </source>
</evidence>
<dbReference type="InterPro" id="IPR013784">
    <property type="entry name" value="Carb-bd-like_fold"/>
</dbReference>
<evidence type="ECO:0000256" key="2">
    <source>
        <dbReference type="ARBA" id="ARBA00022448"/>
    </source>
</evidence>
<dbReference type="InterPro" id="IPR057601">
    <property type="entry name" value="Oar-like_b-barrel"/>
</dbReference>
<dbReference type="InterPro" id="IPR036942">
    <property type="entry name" value="Beta-barrel_TonB_sf"/>
</dbReference>
<keyword evidence="2" id="KW-0813">Transport</keyword>
<organism evidence="9 10">
    <name type="scientific">Chloracidobacterium sp. N</name>
    <dbReference type="NCBI Taxonomy" id="2821540"/>
    <lineage>
        <taxon>Bacteria</taxon>
        <taxon>Pseudomonadati</taxon>
        <taxon>Acidobacteriota</taxon>
        <taxon>Terriglobia</taxon>
        <taxon>Terriglobales</taxon>
        <taxon>Acidobacteriaceae</taxon>
        <taxon>Chloracidobacterium</taxon>
        <taxon>Chloracidobacterium aggregatum</taxon>
    </lineage>
</organism>
<keyword evidence="6" id="KW-0998">Cell outer membrane</keyword>
<feature type="signal peptide" evidence="7">
    <location>
        <begin position="1"/>
        <end position="19"/>
    </location>
</feature>
<dbReference type="PANTHER" id="PTHR30069">
    <property type="entry name" value="TONB-DEPENDENT OUTER MEMBRANE RECEPTOR"/>
    <property type="match status" value="1"/>
</dbReference>
<comment type="subcellular location">
    <subcellularLocation>
        <location evidence="1">Cell outer membrane</location>
        <topology evidence="1">Multi-pass membrane protein</topology>
    </subcellularLocation>
</comment>
<protein>
    <submittedName>
        <fullName evidence="9">TonB-dependent receptor</fullName>
    </submittedName>
</protein>
<evidence type="ECO:0000313" key="9">
    <source>
        <dbReference type="EMBL" id="QUV95701.1"/>
    </source>
</evidence>
<evidence type="ECO:0000256" key="5">
    <source>
        <dbReference type="ARBA" id="ARBA00023136"/>
    </source>
</evidence>
<dbReference type="Pfam" id="PF13620">
    <property type="entry name" value="CarboxypepD_reg"/>
    <property type="match status" value="1"/>
</dbReference>
<evidence type="ECO:0000256" key="1">
    <source>
        <dbReference type="ARBA" id="ARBA00004571"/>
    </source>
</evidence>
<name>A0ABX8B9G8_9BACT</name>
<evidence type="ECO:0000256" key="7">
    <source>
        <dbReference type="SAM" id="SignalP"/>
    </source>
</evidence>
<dbReference type="Gene3D" id="2.60.40.1120">
    <property type="entry name" value="Carboxypeptidase-like, regulatory domain"/>
    <property type="match status" value="1"/>
</dbReference>
<dbReference type="Gene3D" id="2.40.170.20">
    <property type="entry name" value="TonB-dependent receptor, beta-barrel domain"/>
    <property type="match status" value="1"/>
</dbReference>
<keyword evidence="10" id="KW-1185">Reference proteome</keyword>
<keyword evidence="9" id="KW-0675">Receptor</keyword>
<keyword evidence="7" id="KW-0732">Signal</keyword>
<dbReference type="SUPFAM" id="SSF56935">
    <property type="entry name" value="Porins"/>
    <property type="match status" value="1"/>
</dbReference>
<dbReference type="Pfam" id="PF25183">
    <property type="entry name" value="OMP_b-brl_4"/>
    <property type="match status" value="1"/>
</dbReference>
<feature type="chain" id="PRO_5047034810" evidence="7">
    <location>
        <begin position="20"/>
        <end position="1172"/>
    </location>
</feature>
<feature type="domain" description="TonB-dependent transporter Oar-like beta-barrel" evidence="8">
    <location>
        <begin position="239"/>
        <end position="1165"/>
    </location>
</feature>
<proteinExistence type="predicted"/>
<evidence type="ECO:0000256" key="3">
    <source>
        <dbReference type="ARBA" id="ARBA00022452"/>
    </source>
</evidence>
<sequence length="1172" mass="126092">MLALYFILGFAVFPGLAQSASTGQLRGTVRDPQGAVVAGATVTLTEQATGSKREVTTGSNGDYVFTLLPPGKYRLEVRSAGFKTSVTENITVNITGVTTNDVSLEIGEAASEVINVSGEAPLIQADSAAHGRVVDERNIRQLPLPTRNFQQLLALSAGAASNIFNTSEVGRGDTAINVNGQRTTSNSILINGIDVNSIGTGSFANLAVPATDTLQEFIVQTSQYDASAGRNVGGVVAAITKSGTNEFHGNAYFFLRDQALNANNFFLKRGGIPRQANNRKQYGGTIGGPIVKNRLFFFGSYQGTRETNGTSTNNSIAPFNPAPDLTDDRSLTAIRAIALSRAPGFASFINSAAFATSPQVRLLQGRYPNGQFLIPSGNGRTTGVQVAESTFREEQFNTNGDWQINDNNRVSGKFFFANNTVQQGLFRQFGGGNALQLPGYPVDAITNNRVTTASWTSIITPTLINEFRFGYNRLITQGKPTEPFRAADFGINSPSSARFPGLPGFVFSNMFSVGPATTSDSFNTTEGWTFNNTLSLTAGAHSMKFGGEVRPYRQRVFFNVGARGLLQFTGGFANAAGLGAFAALGIPPGSVNRAPQFLPTLPFTEFLITGVNPGLSSVAGGLTSPFLSVISPGGAKRDFRANDFTLFFQDDWKVNSRLTLNLGLRYDYFGPFYEVDGLMATFDEAVARSVVGTGANGVSNLAGTFAGFFVPSNNRVGLPGITRDSRRGFTESDWNNFAPRIGLAFKPLSTDRFVVRAGYGLYYDRFNARTVINSSFSFPVFPLVPFFPAVAGGGFANPFAPIPSAQGPIDTGNPSFFPGTSCTGAPGTNRGLPFCLGGRQVAVQGIYPGRNLRTPYVQQYSLGFQWEFIKDTQLEVSYVGSQTRKLQRFKNVNQPFAPGGTVSPFGTILSQITQPSLNSFSVTVQESSAVASYNSLQATVTRRLSKGLQALVSYTWAHAIDEYSGQLSSLGTSDVSPDFGDQATFRGNRATADFDRRQRLVVSFVYDLPKLYDGDNFALKALANNWQLSGVSIVQTGLPFTVVSSTGLSDGARASYAPAGQGNGSLSGDVRRRLDRYFDTSRFVPSTGVGNFGTVGRNTLRGPAQCNTDFSVVKFLVFRERYRAEFRTEFFNIFNQTNFANPGNVVGTPNFGRILEATTGPRIVQFAFKFAF</sequence>
<gene>
    <name evidence="9" type="ORF">J8C05_12830</name>
</gene>
<dbReference type="PANTHER" id="PTHR30069:SF46">
    <property type="entry name" value="OAR PROTEIN"/>
    <property type="match status" value="1"/>
</dbReference>
<evidence type="ECO:0000256" key="4">
    <source>
        <dbReference type="ARBA" id="ARBA00022692"/>
    </source>
</evidence>
<dbReference type="RefSeq" id="WP_211423909.1">
    <property type="nucleotide sequence ID" value="NZ_CP072643.1"/>
</dbReference>
<dbReference type="Proteomes" id="UP000677668">
    <property type="component" value="Chromosome 2"/>
</dbReference>
<dbReference type="InterPro" id="IPR039426">
    <property type="entry name" value="TonB-dep_rcpt-like"/>
</dbReference>
<accession>A0ABX8B9G8</accession>
<keyword evidence="5" id="KW-0472">Membrane</keyword>